<gene>
    <name evidence="2" type="ORF">QR680_006026</name>
</gene>
<sequence>MMHITSSILVFFAIVTKAAASHSFVSLSSPAPTEDPEIKCFVGVAIGSKNQYVRGVISDCYGECGNMSVSVHNSPATIFFCDPFQWCVDPDQHNTCKHALRGMSFCCCSTHDRCNMRENIREKQFPTSATPSSSQNRTCFFGASLDGPLSIPNSNTTVPPNHPMGVMVNCSGQCANVSLGRFGTVFLCDPLTICEGFKIVDKCDQIDNLLSGCCCSTDGCNLQSNKTVSTTTLTPTVSSKAVKQKVLPCGDRFVVPELRLLSFQNALGIVEKSLSYERLYSTRRPPSSYMKVSTMASPLLWLLATVAVVASANPVELASASGLKCYVGLVVGGTTFGAGAEVPCDGACSNATITIKGVRTTLYSCDALQLCDLLGVGEGCGGIDGQPVQKCCCKSSNNCNAPTISPIPTMSPVTPGQNETCFVGASMAQLGGNPIGTNMPCHGDCANFTISGFTLYTCDPISVCKSLNVQNKCTASEGETGLNICCCGSQDCNVAQKLPPKDLDCFVGLSMGDGNGGYVYHRGARVKCPSGQCSNVTMAAGGIPYTVYTCDPLGLCGAMNISDNRCNSPTGVANLRGCCCDNHPFCNTPDLSWVPVTNPPLTRHNISCFTGVSLNGGQPMGFNVPCRGDCARVTMGNMTLYSCDPIDVCHDIGLNNDCTNYPGGLRACCCHQDSCNKVAVPPTHRPPPQIHNQCFVGLGINNGNYLAGDTVACDGQCANLTTQVNGYSVTTYMCDPIDMCFALHAERRCTGIQQDFLMQFCCCDHAFNCNYGGKNQTLPTAGPPSSAIACPEGIWLNGQSLGDPLRVVGCRGDCASLSFNSSFGGIAMSASVYMCDPVTLCHQLNMTNTCYSYNGIQGCCCKEDMCLDPVNNITYPQHKQPMIPGELMCYVGVQIHGGDGKNIGSGATVPCDGACSNTTFNMAGSKFSIYTCDNLRICGALGIEDTCDGEDGNAFMKGCCCRNTNNCNAPAGVSLPTMAPEVPDLNHTCFVGASLTAGSPIGTQMKCSGECANYTISGISFYACDPVSVCSTLGISGTCKNDEKMKLCCCNSKDCNLGVMPNPPPQKDLQCFTGMAIGTNGQYYVKGAQMACPWGQCANATVSLKGTPVTVYTCDPFGLCPALNTSNQCNSPLGIPNMQGCCCGTKNCNVYDPSISKPSKGLHRHNLTCFEGFSLTGEHRVGFNVSCPGDCARIQMRKGVSLYTCDPVDVCHDFGIQNDCLTLSKDMKVCCCDGNNCNDVGVPDPTSGYQTPPPSNLQCFVGLSVDGKLLGGSMMHCDGMCANVSATVMKRNVMAYMCDPLAVCENLQIEHKCMQNPGDFLLGGCCCDHANGCNYNGTIPAPAPPSTSAITCPEGIWINGSPLGDPNRLVGCRGADCGSITLKMSFAGMPMSASLYMCDPAALCKKAGITNTCANLNVGSACCCDQDVCLDPVNNVTYPQHRQTMSNGQLMCYVGVQIHGGDGKNIGSGATVPCDGACSNTTFNMAGSKFSIYTCDNLRICGALGIEDTCDGEDGNAFMKGCCCRNTNNCNAPAGVSLPTMAPEVSDLNHTCFVGASLTAGSPIGTQMKCSGECANYTISGISFYACDPVSVCSTLGISGTCKNDEKMKLCCCNSKDCNLGVMPNPPPQKDLQCFTGMAIGTNGQYYVKGAQMACPWGQCANATVSLKGTPVTVYTCDPFGLCPALNTSNQCNSPLGIPNMQGCCCGTKNCNVYDPSISKPSKGLHRHNLTCFEGFSLTGEHRVGFNVSCPGDCARIHMRKGVSLYTCDPVDVCHDFGIQNDCLTLSKDMKVCCCDGNNCNDVGVPDPTSGYQTPPPSNLQCFVGLSVDGKLLGGSMMHCDGMCANVSATVMKRNVMAYMCDPLAVCENLQIEHKCMQNPGDFLLGGCCCDHANGCNYNGTIPAPAPPSTSAITCPEGIWINGSSLGDPNRLVGCRGADCGSITLKMSFAGMPMSASLYMCDPAALCKKAGITNTCANLNVGSACCCDQDVCLDPVNNVTYPQHRQTMSNGQLMCYVGVQIQGKTLGNGASVPCDGACSNTTFTVAGSKFSVYTCDNLRVCGLLGIEDKCGAEDNTFMNGCCCRNSNNCNAPPGISTPTMAPDVSDRNTTCFVGLSVPLLSNGNPIGTQMKCNGECANYTISGLSMYACDPVNVCKSMGISGTCRKDDKMELCCCNSKDCNLGVMPNPPPHEDLKCFVGLSIGVNGSDYIKGVQMGCPWGQCANATMTIRKKPITLHTCDPFGLCQALNTSGSCNSPLGLPNIHGCCCNSNDCNVFNPNMPMATPSPNNGPKIQCFTGLSLGGGSLTNRRVGFNVSCPGECARVHIGNISVYSCDPIGACEGMGVDNDCVNIGPSMRACCCSTPGCNDVAGSIGHTPTPPPSNLTCLVGISINGKVVGGDMLRCDGMCANATTTVYNKTVTAFMCDPISMCETLNLNQKCTDVNGDLMLHGCCCDHKDGCNYGGSAALPPVPPKQTKAIACPEGIWVNKQPLGDPNRLVGCRGDCGSITVDMNVFNMTMKTSLYMCDPASLCKSMGLKNKCLPLQQLNQFGSACCCDQDVCLDPVNGVVVPNVKAANLAGYSLVVLLVSLFATLRIQF</sequence>
<comment type="caution">
    <text evidence="2">The sequence shown here is derived from an EMBL/GenBank/DDBJ whole genome shotgun (WGS) entry which is preliminary data.</text>
</comment>
<dbReference type="InterPro" id="IPR002603">
    <property type="entry name" value="ET_repeat"/>
</dbReference>
<name>A0AA39LWD8_9BILA</name>
<evidence type="ECO:0000313" key="3">
    <source>
        <dbReference type="Proteomes" id="UP001175271"/>
    </source>
</evidence>
<keyword evidence="1" id="KW-0732">Signal</keyword>
<dbReference type="Proteomes" id="UP001175271">
    <property type="component" value="Unassembled WGS sequence"/>
</dbReference>
<dbReference type="EMBL" id="JAUCMV010000003">
    <property type="protein sequence ID" value="KAK0412082.1"/>
    <property type="molecule type" value="Genomic_DNA"/>
</dbReference>
<proteinExistence type="predicted"/>
<feature type="chain" id="PRO_5041297219" evidence="1">
    <location>
        <begin position="21"/>
        <end position="2598"/>
    </location>
</feature>
<dbReference type="PANTHER" id="PTHR34721">
    <property type="entry name" value="PROTEIN CBG09734"/>
    <property type="match status" value="1"/>
</dbReference>
<dbReference type="Pfam" id="PF01684">
    <property type="entry name" value="ET"/>
    <property type="match status" value="26"/>
</dbReference>
<reference evidence="2" key="1">
    <citation type="submission" date="2023-06" db="EMBL/GenBank/DDBJ databases">
        <title>Genomic analysis of the entomopathogenic nematode Steinernema hermaphroditum.</title>
        <authorList>
            <person name="Schwarz E.M."/>
            <person name="Heppert J.K."/>
            <person name="Baniya A."/>
            <person name="Schwartz H.T."/>
            <person name="Tan C.-H."/>
            <person name="Antoshechkin I."/>
            <person name="Sternberg P.W."/>
            <person name="Goodrich-Blair H."/>
            <person name="Dillman A.R."/>
        </authorList>
    </citation>
    <scope>NUCLEOTIDE SEQUENCE</scope>
    <source>
        <strain evidence="2">PS9179</strain>
        <tissue evidence="2">Whole animal</tissue>
    </source>
</reference>
<accession>A0AA39LWD8</accession>
<keyword evidence="3" id="KW-1185">Reference proteome</keyword>
<evidence type="ECO:0000313" key="2">
    <source>
        <dbReference type="EMBL" id="KAK0412082.1"/>
    </source>
</evidence>
<organism evidence="2 3">
    <name type="scientific">Steinernema hermaphroditum</name>
    <dbReference type="NCBI Taxonomy" id="289476"/>
    <lineage>
        <taxon>Eukaryota</taxon>
        <taxon>Metazoa</taxon>
        <taxon>Ecdysozoa</taxon>
        <taxon>Nematoda</taxon>
        <taxon>Chromadorea</taxon>
        <taxon>Rhabditida</taxon>
        <taxon>Tylenchina</taxon>
        <taxon>Panagrolaimomorpha</taxon>
        <taxon>Strongyloidoidea</taxon>
        <taxon>Steinernematidae</taxon>
        <taxon>Steinernema</taxon>
    </lineage>
</organism>
<evidence type="ECO:0000256" key="1">
    <source>
        <dbReference type="SAM" id="SignalP"/>
    </source>
</evidence>
<protein>
    <submittedName>
        <fullName evidence="2">Uncharacterized protein</fullName>
    </submittedName>
</protein>
<dbReference type="PANTHER" id="PTHR34721:SF3">
    <property type="entry name" value="ACTIVIN_RECP DOMAIN-CONTAINING PROTEIN-RELATED"/>
    <property type="match status" value="1"/>
</dbReference>
<feature type="signal peptide" evidence="1">
    <location>
        <begin position="1"/>
        <end position="20"/>
    </location>
</feature>